<dbReference type="Pfam" id="PF02561">
    <property type="entry name" value="FliS"/>
    <property type="match status" value="1"/>
</dbReference>
<dbReference type="PANTHER" id="PTHR34773:SF1">
    <property type="entry name" value="FLAGELLAR SECRETION CHAPERONE FLIS"/>
    <property type="match status" value="1"/>
</dbReference>
<evidence type="ECO:0000256" key="5">
    <source>
        <dbReference type="ARBA" id="ARBA00023186"/>
    </source>
</evidence>
<evidence type="ECO:0000256" key="4">
    <source>
        <dbReference type="ARBA" id="ARBA00022795"/>
    </source>
</evidence>
<keyword evidence="7" id="KW-1185">Reference proteome</keyword>
<dbReference type="GO" id="GO:0044780">
    <property type="term" value="P:bacterial-type flagellum assembly"/>
    <property type="evidence" value="ECO:0007669"/>
    <property type="project" value="InterPro"/>
</dbReference>
<dbReference type="NCBIfam" id="TIGR00208">
    <property type="entry name" value="fliS"/>
    <property type="match status" value="1"/>
</dbReference>
<dbReference type="AlphaFoldDB" id="A0A967K8U8"/>
<organism evidence="6 7">
    <name type="scientific">Pelagibius litoralis</name>
    <dbReference type="NCBI Taxonomy" id="374515"/>
    <lineage>
        <taxon>Bacteria</taxon>
        <taxon>Pseudomonadati</taxon>
        <taxon>Pseudomonadota</taxon>
        <taxon>Alphaproteobacteria</taxon>
        <taxon>Rhodospirillales</taxon>
        <taxon>Rhodovibrionaceae</taxon>
        <taxon>Pelagibius</taxon>
    </lineage>
</organism>
<dbReference type="Gene3D" id="1.20.120.340">
    <property type="entry name" value="Flagellar protein FliS"/>
    <property type="match status" value="1"/>
</dbReference>
<sequence>MPLIATDAFRSEVARARPTRLVVMLYDEAINGLAAAINAISDNEIEERCNRINVVTEIVATLHLGLDMDKGGEIAEQLGSIYRFILGQLIRVNIHSDSQGAAQIIDVLKPLRDAWVEVDKRLAEGEDMSAMEAAMLRRVEAAGNRLTIHAA</sequence>
<accession>A0A967K8U8</accession>
<comment type="subcellular location">
    <subcellularLocation>
        <location evidence="1">Cytoplasm</location>
        <location evidence="1">Cytosol</location>
    </subcellularLocation>
</comment>
<reference evidence="6" key="1">
    <citation type="submission" date="2020-03" db="EMBL/GenBank/DDBJ databases">
        <title>Genome of Pelagibius litoralis DSM 21314T.</title>
        <authorList>
            <person name="Wang G."/>
        </authorList>
    </citation>
    <scope>NUCLEOTIDE SEQUENCE</scope>
    <source>
        <strain evidence="6">DSM 21314</strain>
    </source>
</reference>
<comment type="caution">
    <text evidence="6">The sequence shown here is derived from an EMBL/GenBank/DDBJ whole genome shotgun (WGS) entry which is preliminary data.</text>
</comment>
<dbReference type="GO" id="GO:0005829">
    <property type="term" value="C:cytosol"/>
    <property type="evidence" value="ECO:0007669"/>
    <property type="project" value="UniProtKB-SubCell"/>
</dbReference>
<dbReference type="SUPFAM" id="SSF101116">
    <property type="entry name" value="Flagellar export chaperone FliS"/>
    <property type="match status" value="1"/>
</dbReference>
<keyword evidence="6" id="KW-0969">Cilium</keyword>
<proteinExistence type="inferred from homology"/>
<dbReference type="InterPro" id="IPR003713">
    <property type="entry name" value="FliS"/>
</dbReference>
<keyword evidence="5" id="KW-0143">Chaperone</keyword>
<keyword evidence="6" id="KW-0282">Flagellum</keyword>
<dbReference type="Proteomes" id="UP000761264">
    <property type="component" value="Unassembled WGS sequence"/>
</dbReference>
<keyword evidence="4" id="KW-1005">Bacterial flagellum biogenesis</keyword>
<evidence type="ECO:0000256" key="2">
    <source>
        <dbReference type="ARBA" id="ARBA00008787"/>
    </source>
</evidence>
<dbReference type="EMBL" id="JAAQPH010000009">
    <property type="protein sequence ID" value="NIA69477.1"/>
    <property type="molecule type" value="Genomic_DNA"/>
</dbReference>
<name>A0A967K8U8_9PROT</name>
<keyword evidence="6" id="KW-0966">Cell projection</keyword>
<dbReference type="CDD" id="cd16098">
    <property type="entry name" value="FliS"/>
    <property type="match status" value="1"/>
</dbReference>
<evidence type="ECO:0000313" key="7">
    <source>
        <dbReference type="Proteomes" id="UP000761264"/>
    </source>
</evidence>
<dbReference type="GO" id="GO:0071973">
    <property type="term" value="P:bacterial-type flagellum-dependent cell motility"/>
    <property type="evidence" value="ECO:0007669"/>
    <property type="project" value="TreeGrafter"/>
</dbReference>
<comment type="similarity">
    <text evidence="2">Belongs to the FliS family.</text>
</comment>
<evidence type="ECO:0000313" key="6">
    <source>
        <dbReference type="EMBL" id="NIA69477.1"/>
    </source>
</evidence>
<keyword evidence="3" id="KW-0963">Cytoplasm</keyword>
<evidence type="ECO:0000256" key="1">
    <source>
        <dbReference type="ARBA" id="ARBA00004514"/>
    </source>
</evidence>
<protein>
    <submittedName>
        <fullName evidence="6">Flagellar export chaperone FliS</fullName>
    </submittedName>
</protein>
<evidence type="ECO:0000256" key="3">
    <source>
        <dbReference type="ARBA" id="ARBA00022490"/>
    </source>
</evidence>
<dbReference type="RefSeq" id="WP_167225134.1">
    <property type="nucleotide sequence ID" value="NZ_JAAQPH010000009.1"/>
</dbReference>
<dbReference type="InterPro" id="IPR036584">
    <property type="entry name" value="FliS_sf"/>
</dbReference>
<gene>
    <name evidence="6" type="primary">fliS</name>
    <name evidence="6" type="ORF">HBA54_12825</name>
</gene>
<dbReference type="PANTHER" id="PTHR34773">
    <property type="entry name" value="FLAGELLAR SECRETION CHAPERONE FLIS"/>
    <property type="match status" value="1"/>
</dbReference>